<dbReference type="OrthoDB" id="893860at2"/>
<accession>A0A1S9PMI9</accession>
<evidence type="ECO:0000313" key="2">
    <source>
        <dbReference type="Proteomes" id="UP000189739"/>
    </source>
</evidence>
<evidence type="ECO:0008006" key="3">
    <source>
        <dbReference type="Google" id="ProtNLM"/>
    </source>
</evidence>
<name>A0A1S9PMI9_9SPHI</name>
<sequence>MKTTNILIPTDFSLESLQAVPALIQQQPGQKFNITMVNFLGLSDSISDLLMLSRRSREYEYVTQEFLDELTRLSREYGEYIESLQTEFFYGNTVALFKNYLEARDINQIARLKQFSYIKLTPMSNEPDAFLDRAKCPIVDLIPYITVQPTKIKALHSTDQLELEQV</sequence>
<reference evidence="1 2" key="1">
    <citation type="submission" date="2016-07" db="EMBL/GenBank/DDBJ databases">
        <title>Genomic analysis of zinc-resistant bacterium Mucilaginibacter pedocola TBZ30.</title>
        <authorList>
            <person name="Huang J."/>
            <person name="Tang J."/>
        </authorList>
    </citation>
    <scope>NUCLEOTIDE SEQUENCE [LARGE SCALE GENOMIC DNA]</scope>
    <source>
        <strain evidence="1 2">TBZ30</strain>
    </source>
</reference>
<comment type="caution">
    <text evidence="1">The sequence shown here is derived from an EMBL/GenBank/DDBJ whole genome shotgun (WGS) entry which is preliminary data.</text>
</comment>
<keyword evidence="2" id="KW-1185">Reference proteome</keyword>
<dbReference type="AlphaFoldDB" id="A0A1S9PMI9"/>
<dbReference type="RefSeq" id="WP_078346344.1">
    <property type="nucleotide sequence ID" value="NZ_MBTF01000001.1"/>
</dbReference>
<dbReference type="Proteomes" id="UP000189739">
    <property type="component" value="Unassembled WGS sequence"/>
</dbReference>
<evidence type="ECO:0000313" key="1">
    <source>
        <dbReference type="EMBL" id="OOQ62147.1"/>
    </source>
</evidence>
<dbReference type="STRING" id="1792845.BC343_03600"/>
<protein>
    <recommendedName>
        <fullName evidence="3">UspA domain-containing protein</fullName>
    </recommendedName>
</protein>
<organism evidence="1 2">
    <name type="scientific">Mucilaginibacter pedocola</name>
    <dbReference type="NCBI Taxonomy" id="1792845"/>
    <lineage>
        <taxon>Bacteria</taxon>
        <taxon>Pseudomonadati</taxon>
        <taxon>Bacteroidota</taxon>
        <taxon>Sphingobacteriia</taxon>
        <taxon>Sphingobacteriales</taxon>
        <taxon>Sphingobacteriaceae</taxon>
        <taxon>Mucilaginibacter</taxon>
    </lineage>
</organism>
<dbReference type="EMBL" id="MBTF01000001">
    <property type="protein sequence ID" value="OOQ62147.1"/>
    <property type="molecule type" value="Genomic_DNA"/>
</dbReference>
<proteinExistence type="predicted"/>
<gene>
    <name evidence="1" type="ORF">BC343_03600</name>
</gene>